<dbReference type="Proteomes" id="UP000256686">
    <property type="component" value="Unassembled WGS sequence"/>
</dbReference>
<dbReference type="RefSeq" id="WP_115972233.1">
    <property type="nucleotide sequence ID" value="NZ_QNVT01000020.1"/>
</dbReference>
<reference evidence="2" key="1">
    <citation type="submission" date="2018-06" db="EMBL/GenBank/DDBJ databases">
        <authorList>
            <person name="Lum Nde A."/>
            <person name="Hugo C."/>
        </authorList>
    </citation>
    <scope>NUCLEOTIDE SEQUENCE [LARGE SCALE GENOMIC DNA]</scope>
    <source>
        <strain evidence="2">1_F178</strain>
    </source>
</reference>
<dbReference type="AlphaFoldDB" id="A0A3D9C4J7"/>
<protein>
    <recommendedName>
        <fullName evidence="3">Lipocalin-like domain-containing protein</fullName>
    </recommendedName>
</protein>
<name>A0A3D9C4J7_9FLAO</name>
<sequence length="126" mass="14460">MKILFLLAFIISINSYSQNNLNKTLIGKWKLVAESGKNGSAKIFTNEIKNGETLIFESKSKLQNENGDKGTYKINGNKLKINIAKKERFYLMFFDEINPNKIYLNPVTSKYEIICDEGCSFTYIKL</sequence>
<evidence type="ECO:0000313" key="1">
    <source>
        <dbReference type="EMBL" id="REC60800.1"/>
    </source>
</evidence>
<comment type="caution">
    <text evidence="1">The sequence shown here is derived from an EMBL/GenBank/DDBJ whole genome shotgun (WGS) entry which is preliminary data.</text>
</comment>
<gene>
    <name evidence="1" type="ORF">DRF65_18510</name>
</gene>
<accession>A0A3D9C4J7</accession>
<organism evidence="1 2">
    <name type="scientific">Chryseobacterium pennae</name>
    <dbReference type="NCBI Taxonomy" id="2258962"/>
    <lineage>
        <taxon>Bacteria</taxon>
        <taxon>Pseudomonadati</taxon>
        <taxon>Bacteroidota</taxon>
        <taxon>Flavobacteriia</taxon>
        <taxon>Flavobacteriales</taxon>
        <taxon>Weeksellaceae</taxon>
        <taxon>Chryseobacterium group</taxon>
        <taxon>Chryseobacterium</taxon>
    </lineage>
</organism>
<dbReference type="EMBL" id="QNVT01000020">
    <property type="protein sequence ID" value="REC60800.1"/>
    <property type="molecule type" value="Genomic_DNA"/>
</dbReference>
<evidence type="ECO:0008006" key="3">
    <source>
        <dbReference type="Google" id="ProtNLM"/>
    </source>
</evidence>
<evidence type="ECO:0000313" key="2">
    <source>
        <dbReference type="Proteomes" id="UP000256686"/>
    </source>
</evidence>
<keyword evidence="2" id="KW-1185">Reference proteome</keyword>
<proteinExistence type="predicted"/>